<keyword evidence="8" id="KW-1133">Transmembrane helix</keyword>
<keyword evidence="7" id="KW-0653">Protein transport</keyword>
<feature type="domain" description="Type II secretion system protein GspC N-terminal" evidence="10">
    <location>
        <begin position="3"/>
        <end position="127"/>
    </location>
</feature>
<keyword evidence="9" id="KW-0472">Membrane</keyword>
<sequence>MALANLLWSILVWRYPLPPETTSAEKTAHQVTAAWLEGLDQHWLKKEQETPSFVPEKTAEPIQISRLAVKVQGVLFSNLAERSVVLLNYRNKDLTLSVGDRLEEGIVLVAIQQEALVFNRNGVLEQVLLAFDEPSQLSNKQANTNKQATNSKQQLPTEFRKEFREEFTEQKVGTRVLEETFGPEFRKDLVKDPLQLMSYVSVSPSSKKGELQGFVLQPGSKPELFKHFGLQAGDLLIKVDGAAVSDTSAMLALHSRLATAESLDVELLRDNERVNIRLEME</sequence>
<dbReference type="Gene3D" id="2.30.42.10">
    <property type="match status" value="1"/>
</dbReference>
<dbReference type="Gene3D" id="2.30.30.830">
    <property type="match status" value="1"/>
</dbReference>
<accession>A0ABQ5ZVM9</accession>
<reference evidence="12" key="1">
    <citation type="journal article" date="2019" name="Int. J. Syst. Evol. Microbiol.">
        <title>The Global Catalogue of Microorganisms (GCM) 10K type strain sequencing project: providing services to taxonomists for standard genome sequencing and annotation.</title>
        <authorList>
            <consortium name="The Broad Institute Genomics Platform"/>
            <consortium name="The Broad Institute Genome Sequencing Center for Infectious Disease"/>
            <person name="Wu L."/>
            <person name="Ma J."/>
        </authorList>
    </citation>
    <scope>NUCLEOTIDE SEQUENCE [LARGE SCALE GENOMIC DNA]</scope>
    <source>
        <strain evidence="12">NBRC 100033</strain>
    </source>
</reference>
<evidence type="ECO:0000313" key="11">
    <source>
        <dbReference type="EMBL" id="GLR63088.1"/>
    </source>
</evidence>
<protein>
    <recommendedName>
        <fullName evidence="10">Type II secretion system protein GspC N-terminal domain-containing protein</fullName>
    </recommendedName>
</protein>
<organism evidence="11 12">
    <name type="scientific">Marinospirillum insulare</name>
    <dbReference type="NCBI Taxonomy" id="217169"/>
    <lineage>
        <taxon>Bacteria</taxon>
        <taxon>Pseudomonadati</taxon>
        <taxon>Pseudomonadota</taxon>
        <taxon>Gammaproteobacteria</taxon>
        <taxon>Oceanospirillales</taxon>
        <taxon>Oceanospirillaceae</taxon>
        <taxon>Marinospirillum</taxon>
    </lineage>
</organism>
<evidence type="ECO:0000256" key="6">
    <source>
        <dbReference type="ARBA" id="ARBA00022692"/>
    </source>
</evidence>
<dbReference type="InterPro" id="IPR001639">
    <property type="entry name" value="T2SS_protein-GspC"/>
</dbReference>
<evidence type="ECO:0000256" key="4">
    <source>
        <dbReference type="ARBA" id="ARBA00022475"/>
    </source>
</evidence>
<evidence type="ECO:0000256" key="3">
    <source>
        <dbReference type="ARBA" id="ARBA00022448"/>
    </source>
</evidence>
<dbReference type="NCBIfam" id="TIGR01713">
    <property type="entry name" value="typeII_sec_gspC"/>
    <property type="match status" value="1"/>
</dbReference>
<evidence type="ECO:0000256" key="2">
    <source>
        <dbReference type="ARBA" id="ARBA00007986"/>
    </source>
</evidence>
<dbReference type="Proteomes" id="UP001156682">
    <property type="component" value="Unassembled WGS sequence"/>
</dbReference>
<evidence type="ECO:0000259" key="10">
    <source>
        <dbReference type="Pfam" id="PF11356"/>
    </source>
</evidence>
<dbReference type="EMBL" id="BSOR01000011">
    <property type="protein sequence ID" value="GLR63088.1"/>
    <property type="molecule type" value="Genomic_DNA"/>
</dbReference>
<evidence type="ECO:0000256" key="5">
    <source>
        <dbReference type="ARBA" id="ARBA00022519"/>
    </source>
</evidence>
<gene>
    <name evidence="11" type="ORF">GCM10007878_05230</name>
</gene>
<evidence type="ECO:0000313" key="12">
    <source>
        <dbReference type="Proteomes" id="UP001156682"/>
    </source>
</evidence>
<dbReference type="InterPro" id="IPR024961">
    <property type="entry name" value="T2SS_GspC_N"/>
</dbReference>
<comment type="subcellular location">
    <subcellularLocation>
        <location evidence="1">Cell inner membrane</location>
    </subcellularLocation>
</comment>
<keyword evidence="6" id="KW-0812">Transmembrane</keyword>
<keyword evidence="5" id="KW-0997">Cell inner membrane</keyword>
<dbReference type="SUPFAM" id="SSF50156">
    <property type="entry name" value="PDZ domain-like"/>
    <property type="match status" value="1"/>
</dbReference>
<keyword evidence="12" id="KW-1185">Reference proteome</keyword>
<keyword evidence="3" id="KW-0813">Transport</keyword>
<comment type="caution">
    <text evidence="11">The sequence shown here is derived from an EMBL/GenBank/DDBJ whole genome shotgun (WGS) entry which is preliminary data.</text>
</comment>
<dbReference type="InterPro" id="IPR036034">
    <property type="entry name" value="PDZ_sf"/>
</dbReference>
<dbReference type="Pfam" id="PF11356">
    <property type="entry name" value="T2SSC"/>
    <property type="match status" value="1"/>
</dbReference>
<dbReference type="RefSeq" id="WP_150112012.1">
    <property type="nucleotide sequence ID" value="NZ_BSOR01000011.1"/>
</dbReference>
<evidence type="ECO:0000256" key="1">
    <source>
        <dbReference type="ARBA" id="ARBA00004533"/>
    </source>
</evidence>
<proteinExistence type="inferred from homology"/>
<evidence type="ECO:0000256" key="7">
    <source>
        <dbReference type="ARBA" id="ARBA00022927"/>
    </source>
</evidence>
<name>A0ABQ5ZVM9_9GAMM</name>
<comment type="similarity">
    <text evidence="2">Belongs to the GSP C family.</text>
</comment>
<evidence type="ECO:0000256" key="8">
    <source>
        <dbReference type="ARBA" id="ARBA00022989"/>
    </source>
</evidence>
<evidence type="ECO:0000256" key="9">
    <source>
        <dbReference type="ARBA" id="ARBA00023136"/>
    </source>
</evidence>
<keyword evidence="4" id="KW-1003">Cell membrane</keyword>